<dbReference type="InterPro" id="IPR038729">
    <property type="entry name" value="Rad50/SbcC_AAA"/>
</dbReference>
<keyword evidence="1" id="KW-0175">Coiled coil</keyword>
<dbReference type="EMBL" id="BK032780">
    <property type="protein sequence ID" value="DAF59962.1"/>
    <property type="molecule type" value="Genomic_DNA"/>
</dbReference>
<protein>
    <submittedName>
        <fullName evidence="3">Chromosome partition protein</fullName>
    </submittedName>
</protein>
<feature type="coiled-coil region" evidence="1">
    <location>
        <begin position="374"/>
        <end position="401"/>
    </location>
</feature>
<dbReference type="Gene3D" id="1.10.287.1490">
    <property type="match status" value="1"/>
</dbReference>
<dbReference type="PANTHER" id="PTHR32114:SF2">
    <property type="entry name" value="ABC TRANSPORTER ABCH.3"/>
    <property type="match status" value="1"/>
</dbReference>
<proteinExistence type="predicted"/>
<dbReference type="GO" id="GO:0016887">
    <property type="term" value="F:ATP hydrolysis activity"/>
    <property type="evidence" value="ECO:0007669"/>
    <property type="project" value="InterPro"/>
</dbReference>
<reference evidence="3" key="1">
    <citation type="journal article" date="2021" name="Proc. Natl. Acad. Sci. U.S.A.">
        <title>A Catalog of Tens of Thousands of Viruses from Human Metagenomes Reveals Hidden Associations with Chronic Diseases.</title>
        <authorList>
            <person name="Tisza M.J."/>
            <person name="Buck C.B."/>
        </authorList>
    </citation>
    <scope>NUCLEOTIDE SEQUENCE</scope>
    <source>
        <strain evidence="3">CtGz830</strain>
    </source>
</reference>
<accession>A0A8S5TB35</accession>
<feature type="coiled-coil region" evidence="1">
    <location>
        <begin position="440"/>
        <end position="516"/>
    </location>
</feature>
<dbReference type="Gene3D" id="3.40.50.300">
    <property type="entry name" value="P-loop containing nucleotide triphosphate hydrolases"/>
    <property type="match status" value="1"/>
</dbReference>
<evidence type="ECO:0000313" key="3">
    <source>
        <dbReference type="EMBL" id="DAF59962.1"/>
    </source>
</evidence>
<feature type="coiled-coil region" evidence="1">
    <location>
        <begin position="280"/>
        <end position="339"/>
    </location>
</feature>
<dbReference type="Pfam" id="PF13476">
    <property type="entry name" value="AAA_23"/>
    <property type="match status" value="1"/>
</dbReference>
<dbReference type="InterPro" id="IPR027417">
    <property type="entry name" value="P-loop_NTPase"/>
</dbReference>
<dbReference type="PANTHER" id="PTHR32114">
    <property type="entry name" value="ABC TRANSPORTER ABCH.3"/>
    <property type="match status" value="1"/>
</dbReference>
<dbReference type="SUPFAM" id="SSF52540">
    <property type="entry name" value="P-loop containing nucleoside triphosphate hydrolases"/>
    <property type="match status" value="1"/>
</dbReference>
<dbReference type="GO" id="GO:0006302">
    <property type="term" value="P:double-strand break repair"/>
    <property type="evidence" value="ECO:0007669"/>
    <property type="project" value="InterPro"/>
</dbReference>
<name>A0A8S5TB35_9CAUD</name>
<feature type="domain" description="Rad50/SbcC-type AAA" evidence="2">
    <location>
        <begin position="7"/>
        <end position="229"/>
    </location>
</feature>
<evidence type="ECO:0000256" key="1">
    <source>
        <dbReference type="SAM" id="Coils"/>
    </source>
</evidence>
<organism evidence="3">
    <name type="scientific">Siphoviridae sp. ctGz830</name>
    <dbReference type="NCBI Taxonomy" id="2827825"/>
    <lineage>
        <taxon>Viruses</taxon>
        <taxon>Duplodnaviria</taxon>
        <taxon>Heunggongvirae</taxon>
        <taxon>Uroviricota</taxon>
        <taxon>Caudoviricetes</taxon>
    </lineage>
</organism>
<evidence type="ECO:0000259" key="2">
    <source>
        <dbReference type="Pfam" id="PF13476"/>
    </source>
</evidence>
<sequence>MNIKINSLRLQNFKGVKELEINFKDKLTNIYGDNAVGKTTVFDAFCWLLWDKDSLNRSQFEIKTLDENGQAIPMIDHSVEAILSIDGVDTTFKKIYSEIWTKKRGQTQKEFNGHTTDYYINDVPIKKKEYQDRIASVISEEQFKLLSNVQHFNVNLDKKQRRDTLLSLIDDVNVDEIISSNEDFKKLEFDKYKLEEIRAMNKATASKINKEIEELPVRIDELNNSIQELDFDALEFRKKSKSSSKDIIDKQLSDFSSIADNISRISRDITSLELEKNSILRQIEDDYNKKVQEKEQHQNNHDGEKLRIKRKIANIEEENRTLTKEIELFNKNLDDERAKWIKLNEEKFDGDTTCPTCKQELPAEQIDEIKAEFNINKSKKLEQIELQAKHLKDKIGLKEKAIEDNNKIIMELEFEFTELNREDIEIEDAEIKKDPVPEKVAEIDAEIEKKKKELANLNKADNKDLLERKKAIESEIEEINKLLYYKDENVKIQAKIEQYKEQEKELAKAYEKTQDILNLCDEYTKVYTGLVSDKINDMFKLVKFKLFDVQINGGITETCEATVDGVPYSDVNNAGKINAGLDIIKVLSEKLNIYTPIFIDNAESVNELMEVNAQVVRLVVSNDKKLRVE</sequence>